<evidence type="ECO:0000256" key="9">
    <source>
        <dbReference type="HAMAP-Rule" id="MF_00237"/>
    </source>
</evidence>
<comment type="subcellular location">
    <subcellularLocation>
        <location evidence="9">Cell membrane</location>
        <topology evidence="9">Single-pass membrane protein</topology>
    </subcellularLocation>
    <subcellularLocation>
        <location evidence="1">Membrane</location>
        <topology evidence="1">Single-pass membrane protein</topology>
    </subcellularLocation>
</comment>
<dbReference type="Gene3D" id="1.20.5.3310">
    <property type="match status" value="1"/>
</dbReference>
<dbReference type="PANTHER" id="PTHR33162:SF1">
    <property type="entry name" value="SEC-INDEPENDENT PROTEIN TRANSLOCASE PROTEIN TATA, CHLOROPLASTIC"/>
    <property type="match status" value="1"/>
</dbReference>
<comment type="similarity">
    <text evidence="9">Belongs to the TatB family.</text>
</comment>
<dbReference type="RefSeq" id="WP_367967586.1">
    <property type="nucleotide sequence ID" value="NZ_JBAKFI010000002.1"/>
</dbReference>
<organism evidence="12 13">
    <name type="scientific">Spiribacter onubensis</name>
    <dbReference type="NCBI Taxonomy" id="3122420"/>
    <lineage>
        <taxon>Bacteria</taxon>
        <taxon>Pseudomonadati</taxon>
        <taxon>Pseudomonadota</taxon>
        <taxon>Gammaproteobacteria</taxon>
        <taxon>Chromatiales</taxon>
        <taxon>Ectothiorhodospiraceae</taxon>
        <taxon>Spiribacter</taxon>
    </lineage>
</organism>
<name>A0ABV3SBF6_9GAMM</name>
<evidence type="ECO:0000256" key="1">
    <source>
        <dbReference type="ARBA" id="ARBA00004167"/>
    </source>
</evidence>
<evidence type="ECO:0000256" key="7">
    <source>
        <dbReference type="ARBA" id="ARBA00023010"/>
    </source>
</evidence>
<keyword evidence="5 9" id="KW-0653">Protein transport</keyword>
<comment type="function">
    <text evidence="9">Part of the twin-arginine translocation (Tat) system that transports large folded proteins containing a characteristic twin-arginine motif in their signal peptide across membranes. Together with TatC, TatB is part of a receptor directly interacting with Tat signal peptides. TatB may form an oligomeric binding site that transiently accommodates folded Tat precursor proteins before their translocation.</text>
</comment>
<dbReference type="PRINTS" id="PR01506">
    <property type="entry name" value="TATBPROTEIN"/>
</dbReference>
<evidence type="ECO:0000256" key="2">
    <source>
        <dbReference type="ARBA" id="ARBA00022448"/>
    </source>
</evidence>
<dbReference type="InterPro" id="IPR003369">
    <property type="entry name" value="TatA/B/E"/>
</dbReference>
<dbReference type="InterPro" id="IPR018448">
    <property type="entry name" value="TatB"/>
</dbReference>
<keyword evidence="6 9" id="KW-1133">Transmembrane helix</keyword>
<evidence type="ECO:0000313" key="12">
    <source>
        <dbReference type="EMBL" id="MEX0387069.1"/>
    </source>
</evidence>
<keyword evidence="4 9" id="KW-0812">Transmembrane</keyword>
<evidence type="ECO:0000256" key="10">
    <source>
        <dbReference type="SAM" id="MobiDB-lite"/>
    </source>
</evidence>
<evidence type="ECO:0000256" key="6">
    <source>
        <dbReference type="ARBA" id="ARBA00022989"/>
    </source>
</evidence>
<dbReference type="HAMAP" id="MF_00237">
    <property type="entry name" value="TatB"/>
    <property type="match status" value="1"/>
</dbReference>
<dbReference type="PANTHER" id="PTHR33162">
    <property type="entry name" value="SEC-INDEPENDENT PROTEIN TRANSLOCASE PROTEIN TATA, CHLOROPLASTIC"/>
    <property type="match status" value="1"/>
</dbReference>
<evidence type="ECO:0000313" key="13">
    <source>
        <dbReference type="Proteomes" id="UP001556653"/>
    </source>
</evidence>
<dbReference type="EMBL" id="JBAKFJ010000001">
    <property type="protein sequence ID" value="MEX0387069.1"/>
    <property type="molecule type" value="Genomic_DNA"/>
</dbReference>
<comment type="caution">
    <text evidence="12">The sequence shown here is derived from an EMBL/GenBank/DDBJ whole genome shotgun (WGS) entry which is preliminary data.</text>
</comment>
<evidence type="ECO:0000256" key="11">
    <source>
        <dbReference type="SAM" id="Phobius"/>
    </source>
</evidence>
<keyword evidence="3 9" id="KW-1003">Cell membrane</keyword>
<evidence type="ECO:0000256" key="4">
    <source>
        <dbReference type="ARBA" id="ARBA00022692"/>
    </source>
</evidence>
<keyword evidence="13" id="KW-1185">Reference proteome</keyword>
<reference evidence="12 13" key="1">
    <citation type="submission" date="2024-02" db="EMBL/GenBank/DDBJ databases">
        <title>New especies of Spiribacter isolated from saline water.</title>
        <authorList>
            <person name="Leon M.J."/>
            <person name="De La Haba R."/>
            <person name="Sanchez-Porro C."/>
            <person name="Ventosa A."/>
        </authorList>
    </citation>
    <scope>NUCLEOTIDE SEQUENCE [LARGE SCALE GENOMIC DNA]</scope>
    <source>
        <strain evidence="13">ag22IC4-227</strain>
    </source>
</reference>
<evidence type="ECO:0000256" key="8">
    <source>
        <dbReference type="ARBA" id="ARBA00023136"/>
    </source>
</evidence>
<dbReference type="NCBIfam" id="TIGR01410">
    <property type="entry name" value="tatB"/>
    <property type="match status" value="1"/>
</dbReference>
<feature type="transmembrane region" description="Helical" evidence="11">
    <location>
        <begin position="6"/>
        <end position="22"/>
    </location>
</feature>
<feature type="region of interest" description="Disordered" evidence="10">
    <location>
        <begin position="61"/>
        <end position="121"/>
    </location>
</feature>
<keyword evidence="2 9" id="KW-0813">Transport</keyword>
<evidence type="ECO:0000256" key="5">
    <source>
        <dbReference type="ARBA" id="ARBA00022927"/>
    </source>
</evidence>
<proteinExistence type="inferred from homology"/>
<gene>
    <name evidence="9 12" type="primary">tatB</name>
    <name evidence="12" type="ORF">V6X64_08710</name>
</gene>
<comment type="subunit">
    <text evidence="9">The Tat system comprises two distinct complexes: a TatABC complex, containing multiple copies of TatA, TatB and TatC subunits, and a separate TatA complex, containing only TatA subunits. Substrates initially bind to the TatABC complex, which probably triggers association of the separate TatA complex to form the active translocon.</text>
</comment>
<protein>
    <recommendedName>
        <fullName evidence="9">Sec-independent protein translocase protein TatB</fullName>
    </recommendedName>
</protein>
<accession>A0ABV3SBF6</accession>
<sequence length="121" mass="12927">MLDVSFWELLIIGAIALVVVGPERLPRLMRTLGLWAGRARASFQSIRDEVEREVNAEGLRETRRAVDRQAGEAKRQMDEVVKGEAGGTSSPSDEGPAAGAPEETPVKPAAGGDDSEGEDGR</sequence>
<dbReference type="Proteomes" id="UP001556653">
    <property type="component" value="Unassembled WGS sequence"/>
</dbReference>
<dbReference type="Pfam" id="PF02416">
    <property type="entry name" value="TatA_B_E"/>
    <property type="match status" value="1"/>
</dbReference>
<keyword evidence="8 9" id="KW-0472">Membrane</keyword>
<keyword evidence="7 9" id="KW-0811">Translocation</keyword>
<evidence type="ECO:0000256" key="3">
    <source>
        <dbReference type="ARBA" id="ARBA00022475"/>
    </source>
</evidence>
<feature type="compositionally biased region" description="Basic and acidic residues" evidence="10">
    <location>
        <begin position="61"/>
        <end position="82"/>
    </location>
</feature>